<dbReference type="Pfam" id="PF00620">
    <property type="entry name" value="RhoGAP"/>
    <property type="match status" value="1"/>
</dbReference>
<dbReference type="FunFam" id="1.10.555.10:FF:000015">
    <property type="entry name" value="rho GTPase-activating protein 25 isoform X1"/>
    <property type="match status" value="1"/>
</dbReference>
<keyword evidence="2" id="KW-0597">Phosphoprotein</keyword>
<dbReference type="PROSITE" id="PS50238">
    <property type="entry name" value="RHOGAP"/>
    <property type="match status" value="1"/>
</dbReference>
<dbReference type="InParanoid" id="A0A6P8Q8S0"/>
<feature type="coiled-coil region" evidence="4">
    <location>
        <begin position="552"/>
        <end position="635"/>
    </location>
</feature>
<dbReference type="GO" id="GO:0035021">
    <property type="term" value="P:negative regulation of Rac protein signal transduction"/>
    <property type="evidence" value="ECO:0007669"/>
    <property type="project" value="TreeGrafter"/>
</dbReference>
<protein>
    <submittedName>
        <fullName evidence="8">Rho GTPase-activating protein 24-like</fullName>
    </submittedName>
</protein>
<accession>A0A6P8Q8S0</accession>
<dbReference type="OrthoDB" id="10033734at2759"/>
<dbReference type="SMART" id="SM00324">
    <property type="entry name" value="RhoGAP"/>
    <property type="match status" value="1"/>
</dbReference>
<organism evidence="7 8">
    <name type="scientific">Geotrypetes seraphini</name>
    <name type="common">Gaboon caecilian</name>
    <name type="synonym">Caecilia seraphini</name>
    <dbReference type="NCBI Taxonomy" id="260995"/>
    <lineage>
        <taxon>Eukaryota</taxon>
        <taxon>Metazoa</taxon>
        <taxon>Chordata</taxon>
        <taxon>Craniata</taxon>
        <taxon>Vertebrata</taxon>
        <taxon>Euteleostomi</taxon>
        <taxon>Amphibia</taxon>
        <taxon>Gymnophiona</taxon>
        <taxon>Geotrypetes</taxon>
    </lineage>
</organism>
<dbReference type="GO" id="GO:0005925">
    <property type="term" value="C:focal adhesion"/>
    <property type="evidence" value="ECO:0007669"/>
    <property type="project" value="TreeGrafter"/>
</dbReference>
<dbReference type="GO" id="GO:0007165">
    <property type="term" value="P:signal transduction"/>
    <property type="evidence" value="ECO:0007669"/>
    <property type="project" value="InterPro"/>
</dbReference>
<dbReference type="Gene3D" id="1.10.555.10">
    <property type="entry name" value="Rho GTPase activation protein"/>
    <property type="match status" value="1"/>
</dbReference>
<dbReference type="GO" id="GO:0005096">
    <property type="term" value="F:GTPase activator activity"/>
    <property type="evidence" value="ECO:0007669"/>
    <property type="project" value="UniProtKB-KW"/>
</dbReference>
<dbReference type="InterPro" id="IPR051025">
    <property type="entry name" value="RhoGAP"/>
</dbReference>
<feature type="region of interest" description="Disordered" evidence="5">
    <location>
        <begin position="417"/>
        <end position="449"/>
    </location>
</feature>
<dbReference type="GO" id="GO:0035313">
    <property type="term" value="P:wound healing, spreading of epidermal cells"/>
    <property type="evidence" value="ECO:0007669"/>
    <property type="project" value="TreeGrafter"/>
</dbReference>
<evidence type="ECO:0000313" key="7">
    <source>
        <dbReference type="Proteomes" id="UP000515159"/>
    </source>
</evidence>
<evidence type="ECO:0000256" key="1">
    <source>
        <dbReference type="ARBA" id="ARBA00022468"/>
    </source>
</evidence>
<dbReference type="InterPro" id="IPR000198">
    <property type="entry name" value="RhoGAP_dom"/>
</dbReference>
<dbReference type="PANTHER" id="PTHR15228:SF36">
    <property type="entry name" value="RHO GTPASE-ACTIVATING PROTEIN 24-LIKE ISOFORM X1"/>
    <property type="match status" value="1"/>
</dbReference>
<evidence type="ECO:0000256" key="2">
    <source>
        <dbReference type="ARBA" id="ARBA00022553"/>
    </source>
</evidence>
<dbReference type="SUPFAM" id="SSF48350">
    <property type="entry name" value="GTPase activation domain, GAP"/>
    <property type="match status" value="1"/>
</dbReference>
<evidence type="ECO:0000256" key="3">
    <source>
        <dbReference type="ARBA" id="ARBA00023054"/>
    </source>
</evidence>
<evidence type="ECO:0000259" key="6">
    <source>
        <dbReference type="PROSITE" id="PS50238"/>
    </source>
</evidence>
<evidence type="ECO:0000313" key="8">
    <source>
        <dbReference type="RefSeq" id="XP_033783563.1"/>
    </source>
</evidence>
<dbReference type="GO" id="GO:1900028">
    <property type="term" value="P:negative regulation of ruffle assembly"/>
    <property type="evidence" value="ECO:0007669"/>
    <property type="project" value="TreeGrafter"/>
</dbReference>
<dbReference type="Proteomes" id="UP000515159">
    <property type="component" value="Chromosome 18"/>
</dbReference>
<proteinExistence type="predicted"/>
<keyword evidence="3 4" id="KW-0175">Coiled coil</keyword>
<gene>
    <name evidence="8" type="primary">LOC117351827</name>
</gene>
<evidence type="ECO:0000256" key="5">
    <source>
        <dbReference type="SAM" id="MobiDB-lite"/>
    </source>
</evidence>
<dbReference type="RefSeq" id="XP_033783563.1">
    <property type="nucleotide sequence ID" value="XM_033927672.1"/>
</dbReference>
<dbReference type="PANTHER" id="PTHR15228">
    <property type="entry name" value="SPERMATHECAL PHYSIOLOGY VARIANT"/>
    <property type="match status" value="1"/>
</dbReference>
<reference evidence="8" key="1">
    <citation type="submission" date="2025-08" db="UniProtKB">
        <authorList>
            <consortium name="RefSeq"/>
        </authorList>
    </citation>
    <scope>IDENTIFICATION</scope>
</reference>
<keyword evidence="1" id="KW-0343">GTPase activation</keyword>
<keyword evidence="7" id="KW-1185">Reference proteome</keyword>
<evidence type="ECO:0000256" key="4">
    <source>
        <dbReference type="SAM" id="Coils"/>
    </source>
</evidence>
<dbReference type="InterPro" id="IPR008936">
    <property type="entry name" value="Rho_GTPase_activation_prot"/>
</dbReference>
<name>A0A6P8Q8S0_GEOSA</name>
<feature type="domain" description="Rho-GAP" evidence="6">
    <location>
        <begin position="91"/>
        <end position="285"/>
    </location>
</feature>
<dbReference type="KEGG" id="gsh:117351827"/>
<dbReference type="AlphaFoldDB" id="A0A6P8Q8S0"/>
<dbReference type="GeneID" id="117351827"/>
<sequence length="643" mass="73158">MSALEHATIMNATQQDTTTCQHEHSCETPLYRGYEALPSCLYKCHQRGDGTQLSLSHEAYLYTAGRCDEVEKWMKTFGRVIWVPFTGVFGQTLESTLQFERRYGERSTPMIVEQCVNYIRNQGLQEVGLFTLPGQVRMVKDLQEAFDAGEKPSFDSTTDVHTVASLLKLYLWKLPEPVVPFSKYSEFLLCAKMLTEDKEKGLHELKKQLSELPSANINLLQYMCSFLDEVQYYSNWNKMGVQNLATVFGPNLLRPKVEDHDKSTEGGVWVQQLMSVMISEHSKLFPLPSVSHTSLAGHNEFQTCSFQNMSKEEHKKPQLSQTHIKSLSLPLRVTTNPVQAGSEKNAAHNSWLDKRVSFQSCESECNERTEEEDASRKAVPWENARESRSNNDGSELACKLEASPHFNLEESKAEIRSTLRQNGPFPTISKASSSCDEKQRTRNSGENTVAPTRQSILSTYDNAEISRGSVSEDMNSVDGISWSSYSFEAMVEENLSSRQSSRVSEDLDSTMAVPNNLGHSAALKNSNREGFSSTTDFSTSQSLPQCLLVDLKQQISKQKADYEAKIRSLEQQNDKLELEIQDLHSNLEQQKKWYGIVEIKMRNAERAKEDAERRNEMLQREMEEFFDTFRDLTNEGKTREQSF</sequence>
<feature type="region of interest" description="Disordered" evidence="5">
    <location>
        <begin position="366"/>
        <end position="396"/>
    </location>
</feature>